<dbReference type="SMART" id="SM00744">
    <property type="entry name" value="RINGv"/>
    <property type="match status" value="1"/>
</dbReference>
<dbReference type="GO" id="GO:0008270">
    <property type="term" value="F:zinc ion binding"/>
    <property type="evidence" value="ECO:0007669"/>
    <property type="project" value="UniProtKB-KW"/>
</dbReference>
<keyword evidence="1" id="KW-0479">Metal-binding</keyword>
<keyword evidence="8" id="KW-1185">Reference proteome</keyword>
<proteinExistence type="predicted"/>
<feature type="transmembrane region" description="Helical" evidence="5">
    <location>
        <begin position="288"/>
        <end position="307"/>
    </location>
</feature>
<evidence type="ECO:0000256" key="4">
    <source>
        <dbReference type="SAM" id="MobiDB-lite"/>
    </source>
</evidence>
<dbReference type="InterPro" id="IPR011016">
    <property type="entry name" value="Znf_RING-CH"/>
</dbReference>
<dbReference type="SUPFAM" id="SSF57850">
    <property type="entry name" value="RING/U-box"/>
    <property type="match status" value="1"/>
</dbReference>
<sequence>MGNENHLQPINVGKSHEGHPYIENEESGVCSTRHSIDKEAGLATCRVCQCAESDRRGEAALGFLGITPPVQEARKSDELIKTNSKAVLKEAEDYASPTKNGRRESDFVEFVSPQGEVFICNTDIEMGSCHHQDTLIELGCSCKNDLALVHYACALKWFVNHGSTICEICGCIAKNVRTSDFKKVVGSLKEYEALRERTAIGEPVAQVQTNSGVDPDAVAAIRRQRLTSQVVSEQHLNIVAEDFVPAENPATKWAVEGTGILLATGLLTVTLAWLIAPRVGKKTAKSGLHILLGGICALTVVVFFRFIVLTRIKYGPARYWAILFVFWFLVFGIWASRTHGAHTT</sequence>
<keyword evidence="5" id="KW-0812">Transmembrane</keyword>
<dbReference type="InterPro" id="IPR013083">
    <property type="entry name" value="Znf_RING/FYVE/PHD"/>
</dbReference>
<keyword evidence="2" id="KW-0863">Zinc-finger</keyword>
<keyword evidence="5" id="KW-0472">Membrane</keyword>
<feature type="region of interest" description="Disordered" evidence="4">
    <location>
        <begin position="1"/>
        <end position="20"/>
    </location>
</feature>
<dbReference type="Proteomes" id="UP001168098">
    <property type="component" value="Unassembled WGS sequence"/>
</dbReference>
<evidence type="ECO:0000313" key="7">
    <source>
        <dbReference type="EMBL" id="KAJ9671076.1"/>
    </source>
</evidence>
<keyword evidence="3" id="KW-0862">Zinc</keyword>
<name>A0AA38YIK0_VITRO</name>
<keyword evidence="5" id="KW-1133">Transmembrane helix</keyword>
<feature type="transmembrane region" description="Helical" evidence="5">
    <location>
        <begin position="253"/>
        <end position="276"/>
    </location>
</feature>
<dbReference type="PROSITE" id="PS51292">
    <property type="entry name" value="ZF_RING_CH"/>
    <property type="match status" value="1"/>
</dbReference>
<accession>A0AA38YIK0</accession>
<gene>
    <name evidence="7" type="ORF">PVL29_027187</name>
</gene>
<dbReference type="Pfam" id="PF12906">
    <property type="entry name" value="RINGv"/>
    <property type="match status" value="1"/>
</dbReference>
<evidence type="ECO:0000259" key="6">
    <source>
        <dbReference type="PROSITE" id="PS51292"/>
    </source>
</evidence>
<reference evidence="7 8" key="1">
    <citation type="journal article" date="2023" name="BMC Biotechnol.">
        <title>Vitis rotundifolia cv Carlos genome sequencing.</title>
        <authorList>
            <person name="Huff M."/>
            <person name="Hulse-Kemp A."/>
            <person name="Scheffler B."/>
            <person name="Youngblood R."/>
            <person name="Simpson S."/>
            <person name="Babiker E."/>
            <person name="Staton M."/>
        </authorList>
    </citation>
    <scope>NUCLEOTIDE SEQUENCE [LARGE SCALE GENOMIC DNA]</scope>
    <source>
        <tissue evidence="7">Leaf</tissue>
    </source>
</reference>
<dbReference type="PANTHER" id="PTHR46214">
    <property type="entry name" value="ZINC FINGER, RING-CH-TYPE"/>
    <property type="match status" value="1"/>
</dbReference>
<organism evidence="7 8">
    <name type="scientific">Vitis rotundifolia</name>
    <name type="common">Muscadine grape</name>
    <dbReference type="NCBI Taxonomy" id="103349"/>
    <lineage>
        <taxon>Eukaryota</taxon>
        <taxon>Viridiplantae</taxon>
        <taxon>Streptophyta</taxon>
        <taxon>Embryophyta</taxon>
        <taxon>Tracheophyta</taxon>
        <taxon>Spermatophyta</taxon>
        <taxon>Magnoliopsida</taxon>
        <taxon>eudicotyledons</taxon>
        <taxon>Gunneridae</taxon>
        <taxon>Pentapetalae</taxon>
        <taxon>rosids</taxon>
        <taxon>Vitales</taxon>
        <taxon>Vitaceae</taxon>
        <taxon>Viteae</taxon>
        <taxon>Vitis</taxon>
    </lineage>
</organism>
<feature type="transmembrane region" description="Helical" evidence="5">
    <location>
        <begin position="319"/>
        <end position="336"/>
    </location>
</feature>
<protein>
    <recommendedName>
        <fullName evidence="6">RING-CH-type domain-containing protein</fullName>
    </recommendedName>
</protein>
<evidence type="ECO:0000256" key="1">
    <source>
        <dbReference type="ARBA" id="ARBA00022723"/>
    </source>
</evidence>
<comment type="caution">
    <text evidence="7">The sequence shown here is derived from an EMBL/GenBank/DDBJ whole genome shotgun (WGS) entry which is preliminary data.</text>
</comment>
<feature type="domain" description="RING-CH-type" evidence="6">
    <location>
        <begin position="109"/>
        <end position="176"/>
    </location>
</feature>
<evidence type="ECO:0000256" key="3">
    <source>
        <dbReference type="ARBA" id="ARBA00022833"/>
    </source>
</evidence>
<dbReference type="PANTHER" id="PTHR46214:SF12">
    <property type="entry name" value="RING_FYVE_PHD ZINC FINGER SUPERFAMILY PROTEIN"/>
    <property type="match status" value="1"/>
</dbReference>
<dbReference type="Gene3D" id="3.30.40.10">
    <property type="entry name" value="Zinc/RING finger domain, C3HC4 (zinc finger)"/>
    <property type="match status" value="1"/>
</dbReference>
<evidence type="ECO:0000256" key="5">
    <source>
        <dbReference type="SAM" id="Phobius"/>
    </source>
</evidence>
<evidence type="ECO:0000256" key="2">
    <source>
        <dbReference type="ARBA" id="ARBA00022771"/>
    </source>
</evidence>
<dbReference type="AlphaFoldDB" id="A0AA38YIK0"/>
<dbReference type="EMBL" id="JARBHA010000020">
    <property type="protein sequence ID" value="KAJ9671076.1"/>
    <property type="molecule type" value="Genomic_DNA"/>
</dbReference>
<evidence type="ECO:0000313" key="8">
    <source>
        <dbReference type="Proteomes" id="UP001168098"/>
    </source>
</evidence>